<comment type="caution">
    <text evidence="3">The sequence shown here is derived from an EMBL/GenBank/DDBJ whole genome shotgun (WGS) entry which is preliminary data.</text>
</comment>
<evidence type="ECO:0000313" key="3">
    <source>
        <dbReference type="EMBL" id="CAD6198474.1"/>
    </source>
</evidence>
<accession>A0A8S1HW27</accession>
<feature type="region of interest" description="Disordered" evidence="2">
    <location>
        <begin position="93"/>
        <end position="121"/>
    </location>
</feature>
<keyword evidence="1" id="KW-0175">Coiled coil</keyword>
<evidence type="ECO:0000313" key="4">
    <source>
        <dbReference type="Proteomes" id="UP000835052"/>
    </source>
</evidence>
<dbReference type="EMBL" id="CAJGYM010000127">
    <property type="protein sequence ID" value="CAD6198474.1"/>
    <property type="molecule type" value="Genomic_DNA"/>
</dbReference>
<feature type="compositionally biased region" description="Basic and acidic residues" evidence="2">
    <location>
        <begin position="93"/>
        <end position="111"/>
    </location>
</feature>
<evidence type="ECO:0000256" key="2">
    <source>
        <dbReference type="SAM" id="MobiDB-lite"/>
    </source>
</evidence>
<reference evidence="3" key="1">
    <citation type="submission" date="2020-10" db="EMBL/GenBank/DDBJ databases">
        <authorList>
            <person name="Kikuchi T."/>
        </authorList>
    </citation>
    <scope>NUCLEOTIDE SEQUENCE</scope>
    <source>
        <strain evidence="3">NKZ352</strain>
    </source>
</reference>
<proteinExistence type="predicted"/>
<evidence type="ECO:0000256" key="1">
    <source>
        <dbReference type="SAM" id="Coils"/>
    </source>
</evidence>
<name>A0A8S1HW27_9PELO</name>
<dbReference type="OrthoDB" id="5805560at2759"/>
<gene>
    <name evidence="3" type="ORF">CAUJ_LOCUS14380</name>
</gene>
<dbReference type="AlphaFoldDB" id="A0A8S1HW27"/>
<sequence length="121" mass="14693">MPEFQDRLSYIDKRYDHLRKMTHTLRKKVNELEEIMRQDNDEENMEVIKKLLDEIKREKQLMRDEAHVIRGELSQAMYNEDLRKRIAGEWRRIEEERKAESEESTSTRDDDTASSCRETSM</sequence>
<organism evidence="3 4">
    <name type="scientific">Caenorhabditis auriculariae</name>
    <dbReference type="NCBI Taxonomy" id="2777116"/>
    <lineage>
        <taxon>Eukaryota</taxon>
        <taxon>Metazoa</taxon>
        <taxon>Ecdysozoa</taxon>
        <taxon>Nematoda</taxon>
        <taxon>Chromadorea</taxon>
        <taxon>Rhabditida</taxon>
        <taxon>Rhabditina</taxon>
        <taxon>Rhabditomorpha</taxon>
        <taxon>Rhabditoidea</taxon>
        <taxon>Rhabditidae</taxon>
        <taxon>Peloderinae</taxon>
        <taxon>Caenorhabditis</taxon>
    </lineage>
</organism>
<protein>
    <submittedName>
        <fullName evidence="3">Uncharacterized protein</fullName>
    </submittedName>
</protein>
<keyword evidence="4" id="KW-1185">Reference proteome</keyword>
<feature type="coiled-coil region" evidence="1">
    <location>
        <begin position="18"/>
        <end position="65"/>
    </location>
</feature>
<dbReference type="Proteomes" id="UP000835052">
    <property type="component" value="Unassembled WGS sequence"/>
</dbReference>